<dbReference type="EMBL" id="HF935722">
    <property type="protein sequence ID" value="CCX32037.1"/>
    <property type="molecule type" value="Genomic_DNA"/>
</dbReference>
<gene>
    <name evidence="1" type="ORF">PCON_12241</name>
</gene>
<evidence type="ECO:0000313" key="2">
    <source>
        <dbReference type="Proteomes" id="UP000018144"/>
    </source>
</evidence>
<reference evidence="1 2" key="1">
    <citation type="journal article" date="2013" name="PLoS Genet.">
        <title>The genome and development-dependent transcriptomes of Pyronema confluens: a window into fungal evolution.</title>
        <authorList>
            <person name="Traeger S."/>
            <person name="Altegoer F."/>
            <person name="Freitag M."/>
            <person name="Gabaldon T."/>
            <person name="Kempken F."/>
            <person name="Kumar A."/>
            <person name="Marcet-Houben M."/>
            <person name="Poggeler S."/>
            <person name="Stajich J.E."/>
            <person name="Nowrousian M."/>
        </authorList>
    </citation>
    <scope>NUCLEOTIDE SEQUENCE [LARGE SCALE GENOMIC DNA]</scope>
    <source>
        <strain evidence="2">CBS 100304</strain>
        <tissue evidence="1">Vegetative mycelium</tissue>
    </source>
</reference>
<protein>
    <submittedName>
        <fullName evidence="1">Uncharacterized protein</fullName>
    </submittedName>
</protein>
<dbReference type="AlphaFoldDB" id="U4LKD2"/>
<accession>U4LKD2</accession>
<organism evidence="1 2">
    <name type="scientific">Pyronema omphalodes (strain CBS 100304)</name>
    <name type="common">Pyronema confluens</name>
    <dbReference type="NCBI Taxonomy" id="1076935"/>
    <lineage>
        <taxon>Eukaryota</taxon>
        <taxon>Fungi</taxon>
        <taxon>Dikarya</taxon>
        <taxon>Ascomycota</taxon>
        <taxon>Pezizomycotina</taxon>
        <taxon>Pezizomycetes</taxon>
        <taxon>Pezizales</taxon>
        <taxon>Pyronemataceae</taxon>
        <taxon>Pyronema</taxon>
    </lineage>
</organism>
<dbReference type="Proteomes" id="UP000018144">
    <property type="component" value="Unassembled WGS sequence"/>
</dbReference>
<proteinExistence type="predicted"/>
<keyword evidence="2" id="KW-1185">Reference proteome</keyword>
<name>U4LKD2_PYROM</name>
<evidence type="ECO:0000313" key="1">
    <source>
        <dbReference type="EMBL" id="CCX32037.1"/>
    </source>
</evidence>
<sequence>MQSARDIINPGTAATQERSCLITNPRLLPVCSWSDFQERKPTNKITNPWLLPVTK</sequence>